<proteinExistence type="predicted"/>
<evidence type="ECO:0000256" key="1">
    <source>
        <dbReference type="SAM" id="Phobius"/>
    </source>
</evidence>
<feature type="transmembrane region" description="Helical" evidence="1">
    <location>
        <begin position="165"/>
        <end position="190"/>
    </location>
</feature>
<evidence type="ECO:0000313" key="3">
    <source>
        <dbReference type="Proteomes" id="UP000289166"/>
    </source>
</evidence>
<keyword evidence="1" id="KW-0812">Transmembrane</keyword>
<protein>
    <submittedName>
        <fullName evidence="2">Uncharacterized protein</fullName>
    </submittedName>
</protein>
<feature type="transmembrane region" description="Helical" evidence="1">
    <location>
        <begin position="229"/>
        <end position="248"/>
    </location>
</feature>
<reference evidence="3" key="1">
    <citation type="submission" date="2018-11" db="EMBL/GenBank/DDBJ databases">
        <title>Genome sequencing of a novel mesophilic and cellulolytic organism within the genus Hungateiclostridium.</title>
        <authorList>
            <person name="Rettenmaier R."/>
            <person name="Liebl W."/>
            <person name="Zverlov V."/>
        </authorList>
    </citation>
    <scope>NUCLEOTIDE SEQUENCE [LARGE SCALE GENOMIC DNA]</scope>
    <source>
        <strain evidence="3">N2K1</strain>
    </source>
</reference>
<organism evidence="2 3">
    <name type="scientific">Acetivibrio mesophilus</name>
    <dbReference type="NCBI Taxonomy" id="2487273"/>
    <lineage>
        <taxon>Bacteria</taxon>
        <taxon>Bacillati</taxon>
        <taxon>Bacillota</taxon>
        <taxon>Clostridia</taxon>
        <taxon>Eubacteriales</taxon>
        <taxon>Oscillospiraceae</taxon>
        <taxon>Acetivibrio</taxon>
    </lineage>
</organism>
<keyword evidence="1" id="KW-0472">Membrane</keyword>
<keyword evidence="3" id="KW-1185">Reference proteome</keyword>
<dbReference type="AlphaFoldDB" id="A0A4Q0I154"/>
<feature type="transmembrane region" description="Helical" evidence="1">
    <location>
        <begin position="202"/>
        <end position="223"/>
    </location>
</feature>
<name>A0A4Q0I154_9FIRM</name>
<dbReference type="EMBL" id="RLII01000029">
    <property type="protein sequence ID" value="RXE57918.1"/>
    <property type="molecule type" value="Genomic_DNA"/>
</dbReference>
<dbReference type="Proteomes" id="UP000289166">
    <property type="component" value="Unassembled WGS sequence"/>
</dbReference>
<dbReference type="OrthoDB" id="1706904at2"/>
<keyword evidence="1" id="KW-1133">Transmembrane helix</keyword>
<feature type="transmembrane region" description="Helical" evidence="1">
    <location>
        <begin position="260"/>
        <end position="283"/>
    </location>
</feature>
<dbReference type="RefSeq" id="WP_128706391.1">
    <property type="nucleotide sequence ID" value="NZ_RLII01000029.1"/>
</dbReference>
<accession>A0A4Q0I154</accession>
<evidence type="ECO:0000313" key="2">
    <source>
        <dbReference type="EMBL" id="RXE57918.1"/>
    </source>
</evidence>
<sequence>MRKIALKIIILIPMIFILLGTFYTTYVYADAGPKPSISIRAKNMPDNLCYMDLLIEGKPSSMLNAKFNDPKYNQELIAKLKEYYDGEMSSLLVNNLSRTHGDIICNVKNGECSLQYSYMVPNRFKIIVVSEDGSVKVSNLIERKAFESIIFFDYKNSTAHEVPLIIAYIFPFLFTCLITLIIEGIILVLFRFSIKENIKAFILINILTQVFLYVMISVGMYVLGSLFAILFYLFAEIIIFIIEAILFSKLLKNHTVLRRVIYSITSNIASFFVGPLVGVLLIMF</sequence>
<comment type="caution">
    <text evidence="2">The sequence shown here is derived from an EMBL/GenBank/DDBJ whole genome shotgun (WGS) entry which is preliminary data.</text>
</comment>
<gene>
    <name evidence="2" type="ORF">EFD62_14915</name>
</gene>